<dbReference type="Pfam" id="PF21821">
    <property type="entry name" value="Dit_like"/>
    <property type="match status" value="1"/>
</dbReference>
<evidence type="ECO:0000313" key="2">
    <source>
        <dbReference type="EMBL" id="TGK04166.1"/>
    </source>
</evidence>
<accession>A0A5F1ZXY1</accession>
<organism evidence="2 5">
    <name type="scientific">Leptospira langatensis</name>
    <dbReference type="NCBI Taxonomy" id="2484983"/>
    <lineage>
        <taxon>Bacteria</taxon>
        <taxon>Pseudomonadati</taxon>
        <taxon>Spirochaetota</taxon>
        <taxon>Spirochaetia</taxon>
        <taxon>Leptospirales</taxon>
        <taxon>Leptospiraceae</taxon>
        <taxon>Leptospira</taxon>
    </lineage>
</organism>
<dbReference type="Proteomes" id="UP000297946">
    <property type="component" value="Unassembled WGS sequence"/>
</dbReference>
<feature type="domain" description="Dit-like phage tail protein N-terminal" evidence="1">
    <location>
        <begin position="28"/>
        <end position="154"/>
    </location>
</feature>
<name>A0A5F1ZXY1_9LEPT</name>
<keyword evidence="4" id="KW-1185">Reference proteome</keyword>
<sequence>MSLVQKVTSLLDEKNQTSLSSNSTSIVFDSTISISKDRAASVSSHAVEKGAQISDHITTEPTNISVTAVITDADWDPLDPFSFLNKTVSDRLGILKDWMDDREVLIFNSYEGDYENLIIESLTEEQSVELGKGRQISLKLKEIVIVSSNTTATPVGSEITKAGATSTATTQISGSAGITKPMSAGVV</sequence>
<dbReference type="OrthoDB" id="329887at2"/>
<evidence type="ECO:0000313" key="4">
    <source>
        <dbReference type="Proteomes" id="UP000297273"/>
    </source>
</evidence>
<dbReference type="Proteomes" id="UP000297273">
    <property type="component" value="Unassembled WGS sequence"/>
</dbReference>
<gene>
    <name evidence="2" type="ORF">EHO57_03415</name>
    <name evidence="3" type="ORF">EHQ53_03185</name>
</gene>
<evidence type="ECO:0000313" key="5">
    <source>
        <dbReference type="Proteomes" id="UP000297946"/>
    </source>
</evidence>
<comment type="caution">
    <text evidence="2">The sequence shown here is derived from an EMBL/GenBank/DDBJ whole genome shotgun (WGS) entry which is preliminary data.</text>
</comment>
<dbReference type="EMBL" id="RQER01000002">
    <property type="protein sequence ID" value="TGK04166.1"/>
    <property type="molecule type" value="Genomic_DNA"/>
</dbReference>
<protein>
    <recommendedName>
        <fullName evidence="1">Dit-like phage tail protein N-terminal domain-containing protein</fullName>
    </recommendedName>
</protein>
<dbReference type="RefSeq" id="WP_135642914.1">
    <property type="nucleotide sequence ID" value="NZ_RQER01000002.1"/>
</dbReference>
<dbReference type="AlphaFoldDB" id="A0A5F1ZXY1"/>
<reference evidence="2 5" key="2">
    <citation type="journal article" date="2019" name="PLoS Negl. Trop. Dis.">
        <title>Revisiting the worldwide diversity of Leptospira species in the environment.</title>
        <authorList>
            <person name="Vincent A.T."/>
            <person name="Schiettekatte O."/>
            <person name="Bourhy P."/>
            <person name="Veyrier F.J."/>
            <person name="Picardeau M."/>
        </authorList>
    </citation>
    <scope>NUCLEOTIDE SEQUENCE [LARGE SCALE GENOMIC DNA]</scope>
    <source>
        <strain evidence="3">201702690</strain>
        <strain evidence="2 5">SSW18</strain>
    </source>
</reference>
<evidence type="ECO:0000259" key="1">
    <source>
        <dbReference type="Pfam" id="PF21821"/>
    </source>
</evidence>
<dbReference type="EMBL" id="RQGC01000001">
    <property type="protein sequence ID" value="TGL43646.1"/>
    <property type="molecule type" value="Genomic_DNA"/>
</dbReference>
<evidence type="ECO:0000313" key="3">
    <source>
        <dbReference type="EMBL" id="TGL43646.1"/>
    </source>
</evidence>
<dbReference type="InterPro" id="IPR048494">
    <property type="entry name" value="Dit-like_N"/>
</dbReference>
<proteinExistence type="predicted"/>
<reference evidence="3" key="1">
    <citation type="submission" date="2018-10" db="EMBL/GenBank/DDBJ databases">
        <authorList>
            <person name="Vincent A.T."/>
            <person name="Schiettekatte O."/>
            <person name="Bourhy P."/>
            <person name="Veyrier F.J."/>
            <person name="Picardeau M."/>
        </authorList>
    </citation>
    <scope>NUCLEOTIDE SEQUENCE</scope>
    <source>
        <strain evidence="3">201702690</strain>
    </source>
</reference>